<dbReference type="InterPro" id="IPR022634">
    <property type="entry name" value="DNA_polIII_beta_N"/>
</dbReference>
<feature type="domain" description="DNA polymerase III beta sliding clamp N-terminal" evidence="11">
    <location>
        <begin position="5"/>
        <end position="123"/>
    </location>
</feature>
<dbReference type="PANTHER" id="PTHR30478">
    <property type="entry name" value="DNA POLYMERASE III SUBUNIT BETA"/>
    <property type="match status" value="1"/>
</dbReference>
<comment type="function">
    <text evidence="10">Confers DNA tethering and processivity to DNA polymerases and other proteins. Acts as a clamp, forming a ring around DNA (a reaction catalyzed by the clamp-loading complex) which diffuses in an ATP-independent manner freely and bidirectionally along dsDNA. Initially characterized for its ability to contact the catalytic subunit of DNA polymerase III (Pol III), a complex, multichain enzyme responsible for most of the replicative synthesis in bacteria; Pol III exhibits 3'-5' exonuclease proofreading activity. The beta chain is required for initiation of replication as well as for processivity of DNA replication.</text>
</comment>
<dbReference type="GO" id="GO:0008408">
    <property type="term" value="F:3'-5' exonuclease activity"/>
    <property type="evidence" value="ECO:0007669"/>
    <property type="project" value="InterPro"/>
</dbReference>
<comment type="subcellular location">
    <subcellularLocation>
        <location evidence="1 10">Cytoplasm</location>
    </subcellularLocation>
</comment>
<dbReference type="AlphaFoldDB" id="A0A7G6E572"/>
<keyword evidence="7 10" id="KW-0235">DNA replication</keyword>
<dbReference type="PANTHER" id="PTHR30478:SF0">
    <property type="entry name" value="BETA SLIDING CLAMP"/>
    <property type="match status" value="1"/>
</dbReference>
<evidence type="ECO:0000256" key="6">
    <source>
        <dbReference type="ARBA" id="ARBA00022695"/>
    </source>
</evidence>
<evidence type="ECO:0000259" key="11">
    <source>
        <dbReference type="Pfam" id="PF00712"/>
    </source>
</evidence>
<dbReference type="SMART" id="SM00480">
    <property type="entry name" value="POL3Bc"/>
    <property type="match status" value="1"/>
</dbReference>
<evidence type="ECO:0000259" key="12">
    <source>
        <dbReference type="Pfam" id="PF02767"/>
    </source>
</evidence>
<evidence type="ECO:0000256" key="10">
    <source>
        <dbReference type="PIRNR" id="PIRNR000804"/>
    </source>
</evidence>
<dbReference type="GO" id="GO:0009360">
    <property type="term" value="C:DNA polymerase III complex"/>
    <property type="evidence" value="ECO:0007669"/>
    <property type="project" value="InterPro"/>
</dbReference>
<evidence type="ECO:0000259" key="13">
    <source>
        <dbReference type="Pfam" id="PF02768"/>
    </source>
</evidence>
<keyword evidence="15" id="KW-1185">Reference proteome</keyword>
<dbReference type="KEGG" id="tfr:BR63_13510"/>
<accession>A0A7G6E572</accession>
<dbReference type="CDD" id="cd00140">
    <property type="entry name" value="beta_clamp"/>
    <property type="match status" value="1"/>
</dbReference>
<evidence type="ECO:0000256" key="4">
    <source>
        <dbReference type="ARBA" id="ARBA00022490"/>
    </source>
</evidence>
<proteinExistence type="inferred from homology"/>
<dbReference type="PIRSF" id="PIRSF000804">
    <property type="entry name" value="DNA_pol_III_b"/>
    <property type="match status" value="1"/>
</dbReference>
<comment type="similarity">
    <text evidence="2 10">Belongs to the beta sliding clamp family.</text>
</comment>
<keyword evidence="8 10" id="KW-0239">DNA-directed DNA polymerase</keyword>
<dbReference type="Pfam" id="PF02767">
    <property type="entry name" value="DNA_pol3_beta_2"/>
    <property type="match status" value="1"/>
</dbReference>
<dbReference type="Proteomes" id="UP000515847">
    <property type="component" value="Chromosome"/>
</dbReference>
<dbReference type="InterPro" id="IPR022635">
    <property type="entry name" value="DNA_polIII_beta_C"/>
</dbReference>
<evidence type="ECO:0000256" key="1">
    <source>
        <dbReference type="ARBA" id="ARBA00004496"/>
    </source>
</evidence>
<dbReference type="GO" id="GO:0006271">
    <property type="term" value="P:DNA strand elongation involved in DNA replication"/>
    <property type="evidence" value="ECO:0007669"/>
    <property type="project" value="TreeGrafter"/>
</dbReference>
<keyword evidence="5 10" id="KW-0808">Transferase</keyword>
<evidence type="ECO:0000256" key="8">
    <source>
        <dbReference type="ARBA" id="ARBA00022932"/>
    </source>
</evidence>
<feature type="domain" description="DNA polymerase III beta sliding clamp central" evidence="12">
    <location>
        <begin position="133"/>
        <end position="247"/>
    </location>
</feature>
<comment type="subunit">
    <text evidence="10">Forms a ring-shaped head-to-tail homodimer around DNA.</text>
</comment>
<dbReference type="GO" id="GO:0005737">
    <property type="term" value="C:cytoplasm"/>
    <property type="evidence" value="ECO:0007669"/>
    <property type="project" value="UniProtKB-SubCell"/>
</dbReference>
<keyword evidence="6 10" id="KW-0548">Nucleotidyltransferase</keyword>
<keyword evidence="9" id="KW-0238">DNA-binding</keyword>
<evidence type="ECO:0000256" key="5">
    <source>
        <dbReference type="ARBA" id="ARBA00022679"/>
    </source>
</evidence>
<evidence type="ECO:0000256" key="7">
    <source>
        <dbReference type="ARBA" id="ARBA00022705"/>
    </source>
</evidence>
<feature type="domain" description="DNA polymerase III beta sliding clamp C-terminal" evidence="13">
    <location>
        <begin position="249"/>
        <end position="370"/>
    </location>
</feature>
<evidence type="ECO:0000256" key="3">
    <source>
        <dbReference type="ARBA" id="ARBA00021035"/>
    </source>
</evidence>
<dbReference type="SUPFAM" id="SSF55979">
    <property type="entry name" value="DNA clamp"/>
    <property type="match status" value="3"/>
</dbReference>
<dbReference type="Pfam" id="PF02768">
    <property type="entry name" value="DNA_pol3_beta_3"/>
    <property type="match status" value="1"/>
</dbReference>
<name>A0A7G6E572_THEFR</name>
<dbReference type="InterPro" id="IPR001001">
    <property type="entry name" value="DNA_polIII_beta"/>
</dbReference>
<gene>
    <name evidence="14" type="primary">dnaN</name>
    <name evidence="14" type="ORF">BR63_13510</name>
</gene>
<reference evidence="14 15" key="1">
    <citation type="journal article" date="2019" name="Front. Microbiol.">
        <title>Thermoanaerosceptrum fracticalcis gen. nov. sp. nov., a Novel Fumarate-Fermenting Microorganism From a Deep Fractured Carbonate Aquifer of the US Great Basin.</title>
        <authorList>
            <person name="Hamilton-Brehm S.D."/>
            <person name="Stewart L.E."/>
            <person name="Zavarin M."/>
            <person name="Caldwell M."/>
            <person name="Lawson P.A."/>
            <person name="Onstott T.C."/>
            <person name="Grzymski J."/>
            <person name="Neveux I."/>
            <person name="Lollar B.S."/>
            <person name="Russell C.E."/>
            <person name="Moser D.P."/>
        </authorList>
    </citation>
    <scope>NUCLEOTIDE SEQUENCE [LARGE SCALE GENOMIC DNA]</scope>
    <source>
        <strain evidence="14 15">DRI-13</strain>
    </source>
</reference>
<organism evidence="14 15">
    <name type="scientific">Thermanaerosceptrum fracticalcis</name>
    <dbReference type="NCBI Taxonomy" id="1712410"/>
    <lineage>
        <taxon>Bacteria</taxon>
        <taxon>Bacillati</taxon>
        <taxon>Bacillota</taxon>
        <taxon>Clostridia</taxon>
        <taxon>Eubacteriales</taxon>
        <taxon>Peptococcaceae</taxon>
        <taxon>Thermanaerosceptrum</taxon>
    </lineage>
</organism>
<dbReference type="InterPro" id="IPR046938">
    <property type="entry name" value="DNA_clamp_sf"/>
</dbReference>
<evidence type="ECO:0000256" key="9">
    <source>
        <dbReference type="ARBA" id="ARBA00023125"/>
    </source>
</evidence>
<dbReference type="GO" id="GO:0003677">
    <property type="term" value="F:DNA binding"/>
    <property type="evidence" value="ECO:0007669"/>
    <property type="project" value="UniProtKB-UniRule"/>
</dbReference>
<sequence>MEVFMKITATKENLLFGVQAVQKAVSTKNTLPILIGIKIEAQGNLLYFTATDLEMGIQCYVPADIIYEGAIVVPARHFSEIVRRLPNCTITLELNTNHEITIKYENSELTLKTLPPDDFPVLPNIKGNYEISVQASLLRQMIRQTVFAAGNDEARPLFTGILCEVNENKLRMIATDTHRLALREGIPQSSSGDNFSFIVPRKIMSELARLIVDEDEPCFISVTKNQVSFMSANIRLMCRLLEGQFPNYRQVIPTQFKSKIRCKTKLLQESLERISLFSMQNDNSNTINIKIDEMTIVVSSRSELGQGYEQIAVEQEGEPVNISFNARYLIDVLKNVEAEMVTIEFTGPLSPGIVRPADSDNFLYLILPVRS</sequence>
<evidence type="ECO:0000313" key="15">
    <source>
        <dbReference type="Proteomes" id="UP000515847"/>
    </source>
</evidence>
<dbReference type="Gene3D" id="3.70.10.10">
    <property type="match status" value="1"/>
</dbReference>
<dbReference type="Gene3D" id="3.10.150.10">
    <property type="entry name" value="DNA Polymerase III, subunit A, domain 2"/>
    <property type="match status" value="1"/>
</dbReference>
<dbReference type="NCBIfam" id="TIGR00663">
    <property type="entry name" value="dnan"/>
    <property type="match status" value="1"/>
</dbReference>
<dbReference type="Pfam" id="PF00712">
    <property type="entry name" value="DNA_pol3_beta"/>
    <property type="match status" value="1"/>
</dbReference>
<evidence type="ECO:0000256" key="2">
    <source>
        <dbReference type="ARBA" id="ARBA00010752"/>
    </source>
</evidence>
<dbReference type="InterPro" id="IPR022637">
    <property type="entry name" value="DNA_polIII_beta_cen"/>
</dbReference>
<dbReference type="GO" id="GO:0003887">
    <property type="term" value="F:DNA-directed DNA polymerase activity"/>
    <property type="evidence" value="ECO:0007669"/>
    <property type="project" value="UniProtKB-UniRule"/>
</dbReference>
<keyword evidence="4 10" id="KW-0963">Cytoplasm</keyword>
<dbReference type="EMBL" id="CP045798">
    <property type="protein sequence ID" value="QNB47226.1"/>
    <property type="molecule type" value="Genomic_DNA"/>
</dbReference>
<evidence type="ECO:0000313" key="14">
    <source>
        <dbReference type="EMBL" id="QNB47226.1"/>
    </source>
</evidence>
<protein>
    <recommendedName>
        <fullName evidence="3 10">Beta sliding clamp</fullName>
    </recommendedName>
</protein>